<evidence type="ECO:0000313" key="3">
    <source>
        <dbReference type="EMBL" id="KAF9538178.1"/>
    </source>
</evidence>
<feature type="compositionally biased region" description="Low complexity" evidence="1">
    <location>
        <begin position="979"/>
        <end position="1019"/>
    </location>
</feature>
<dbReference type="InterPro" id="IPR001810">
    <property type="entry name" value="F-box_dom"/>
</dbReference>
<name>A0A9P6EYT4_9FUNG</name>
<dbReference type="EMBL" id="JAAAXW010000327">
    <property type="protein sequence ID" value="KAF9538178.1"/>
    <property type="molecule type" value="Genomic_DNA"/>
</dbReference>
<accession>A0A9P6EYT4</accession>
<dbReference type="NCBIfam" id="TIGR02097">
    <property type="entry name" value="yccV"/>
    <property type="match status" value="1"/>
</dbReference>
<dbReference type="Proteomes" id="UP000723463">
    <property type="component" value="Unassembled WGS sequence"/>
</dbReference>
<feature type="region of interest" description="Disordered" evidence="1">
    <location>
        <begin position="947"/>
        <end position="1019"/>
    </location>
</feature>
<dbReference type="PANTHER" id="PTHR31350">
    <property type="entry name" value="SI:DKEY-261L7.2"/>
    <property type="match status" value="1"/>
</dbReference>
<dbReference type="InterPro" id="IPR036623">
    <property type="entry name" value="Hemimethylated_DNA-bd_sf"/>
</dbReference>
<dbReference type="Pfam" id="PF08755">
    <property type="entry name" value="YccV-like"/>
    <property type="match status" value="1"/>
</dbReference>
<feature type="compositionally biased region" description="Low complexity" evidence="1">
    <location>
        <begin position="686"/>
        <end position="714"/>
    </location>
</feature>
<evidence type="ECO:0000256" key="1">
    <source>
        <dbReference type="SAM" id="MobiDB-lite"/>
    </source>
</evidence>
<dbReference type="SUPFAM" id="SSF81383">
    <property type="entry name" value="F-box domain"/>
    <property type="match status" value="1"/>
</dbReference>
<protein>
    <recommendedName>
        <fullName evidence="2">F-box domain-containing protein</fullName>
    </recommendedName>
</protein>
<dbReference type="InterPro" id="IPR032698">
    <property type="entry name" value="SirB1_N"/>
</dbReference>
<dbReference type="PANTHER" id="PTHR31350:SF27">
    <property type="entry name" value="HEMIMETHYLATED DNA-BINDING DOMAIN-CONTAINING PROTEIN"/>
    <property type="match status" value="1"/>
</dbReference>
<gene>
    <name evidence="3" type="ORF">EC957_007112</name>
</gene>
<dbReference type="GO" id="GO:0003677">
    <property type="term" value="F:DNA binding"/>
    <property type="evidence" value="ECO:0007669"/>
    <property type="project" value="InterPro"/>
</dbReference>
<proteinExistence type="predicted"/>
<organism evidence="3 4">
    <name type="scientific">Mortierella hygrophila</name>
    <dbReference type="NCBI Taxonomy" id="979708"/>
    <lineage>
        <taxon>Eukaryota</taxon>
        <taxon>Fungi</taxon>
        <taxon>Fungi incertae sedis</taxon>
        <taxon>Mucoromycota</taxon>
        <taxon>Mortierellomycotina</taxon>
        <taxon>Mortierellomycetes</taxon>
        <taxon>Mortierellales</taxon>
        <taxon>Mortierellaceae</taxon>
        <taxon>Mortierella</taxon>
    </lineage>
</organism>
<feature type="compositionally biased region" description="Low complexity" evidence="1">
    <location>
        <begin position="731"/>
        <end position="744"/>
    </location>
</feature>
<dbReference type="AlphaFoldDB" id="A0A9P6EYT4"/>
<dbReference type="SMART" id="SM00256">
    <property type="entry name" value="FBOX"/>
    <property type="match status" value="1"/>
</dbReference>
<feature type="compositionally biased region" description="Polar residues" evidence="1">
    <location>
        <begin position="948"/>
        <end position="970"/>
    </location>
</feature>
<dbReference type="SMART" id="SM00992">
    <property type="entry name" value="YccV-like"/>
    <property type="match status" value="1"/>
</dbReference>
<feature type="domain" description="F-box" evidence="2">
    <location>
        <begin position="10"/>
        <end position="56"/>
    </location>
</feature>
<dbReference type="Gene3D" id="1.20.1280.50">
    <property type="match status" value="1"/>
</dbReference>
<reference evidence="3" key="1">
    <citation type="journal article" date="2020" name="Fungal Divers.">
        <title>Resolving the Mortierellaceae phylogeny through synthesis of multi-gene phylogenetics and phylogenomics.</title>
        <authorList>
            <person name="Vandepol N."/>
            <person name="Liber J."/>
            <person name="Desiro A."/>
            <person name="Na H."/>
            <person name="Kennedy M."/>
            <person name="Barry K."/>
            <person name="Grigoriev I.V."/>
            <person name="Miller A.N."/>
            <person name="O'Donnell K."/>
            <person name="Stajich J.E."/>
            <person name="Bonito G."/>
        </authorList>
    </citation>
    <scope>NUCLEOTIDE SEQUENCE</scope>
    <source>
        <strain evidence="3">NRRL 2591</strain>
    </source>
</reference>
<dbReference type="Gene3D" id="2.30.30.390">
    <property type="entry name" value="Hemimethylated DNA-binding domain"/>
    <property type="match status" value="1"/>
</dbReference>
<comment type="caution">
    <text evidence="3">The sequence shown here is derived from an EMBL/GenBank/DDBJ whole genome shotgun (WGS) entry which is preliminary data.</text>
</comment>
<dbReference type="InterPro" id="IPR036047">
    <property type="entry name" value="F-box-like_dom_sf"/>
</dbReference>
<feature type="region of interest" description="Disordered" evidence="1">
    <location>
        <begin position="763"/>
        <end position="790"/>
    </location>
</feature>
<keyword evidence="4" id="KW-1185">Reference proteome</keyword>
<dbReference type="PROSITE" id="PS50181">
    <property type="entry name" value="FBOX"/>
    <property type="match status" value="1"/>
</dbReference>
<dbReference type="Pfam" id="PF12937">
    <property type="entry name" value="F-box-like"/>
    <property type="match status" value="1"/>
</dbReference>
<dbReference type="InterPro" id="IPR011722">
    <property type="entry name" value="Hemimethylated_DNA-bd_dom"/>
</dbReference>
<sequence length="1075" mass="118561">MTESAIDAPSTTLPVLPDDCIYEVFQHLSAKDLANASKTCRAWNRLSEKNSLWQQLCLERWRTWPPPPPFSSYYDDTNQHQDILRSLNGMSLLHNHIQDDYYINTRMGSSTTSSSSKYPSPLEKLPDMHQPSQWYSTSHPPYELDSWKEVFRERQEKDHIVRMLLDEMVEDSRNRMRHMDGIAGIGMAHARDVLENIIHGRNGEVKDLSRTYYAQKTLKRLQRGWVLDQWRGYRSGHQSFPVWQGCGLMAMFSDQTMELTDLDRQFQELADEFLAVSPIHGRGATSGGLGSASSSAYGEDGLDGLDSRSATTTVTPVYVSSNYYHAGIDRYSPGALMDTSSTSSGRWSMSPDRMQERTDETNERYQRHYDAQLDRLKDLIRFFTIEKGFKGNTENYYDPFNSFIDKVLTRKVGIPISLCIVFAELAERVGVHGVELMGLPQHFMLRYRPLALGAGGHHGSPLLGGHDGAGPPAPPTHFLDLFHPPYRLLPMDEYEDYFVSLNIPRPMNIYRDLPTPPLEIFLRCLRNIVLAVEQTGGAGRIGSDHQTSLYSGITQLLALHPIEEWGLYVLWLKYLGNFWPEDVGFVRTAIEDMELSDHRRMAGRKTLVSPTQQQQQRPPHHTYVRGRGGLQAAAGSASHYTSSTQETIKILRAHVRELEMVDEAGEVGEIRRRRRPKVAAATSNYSPLTTSSASLSPDLPRLSSSVQSSTTSTSHPGQRRGSVAASEVPGPSASPTTATASSPTMDNHVSHAHHQYLRQDSISGEQQNVSSSSMNSGVPSEEEENGIRPPMRVASMFGGEERRRPEPEYYVGEVFRHLIYRYTGVIYGYDLKCEAEEGWIRSMGIDLLPHGRHQPFYNALLSDGSKRYVAQENIQVLFREYRQGGGGSADARSSSLADGSAADQIPLDLAAMLTAAGATVVSVPADGGNIDASATAAGSDLDVVVAEGSNSGSSDTPQALATAESTTGVVNSDAAVVDPATSTASEPAPASTTPAPLPSTGTASGTTTSAPAGTPGGTPSVLSNMTFTIYNVEFSELGPLGIEAAGQYFEAWDNKHGHYVMNKELRKVYPTEDYL</sequence>
<feature type="compositionally biased region" description="Low complexity" evidence="1">
    <location>
        <begin position="768"/>
        <end position="779"/>
    </location>
</feature>
<dbReference type="SUPFAM" id="SSF141255">
    <property type="entry name" value="YccV-like"/>
    <property type="match status" value="1"/>
</dbReference>
<feature type="region of interest" description="Disordered" evidence="1">
    <location>
        <begin position="674"/>
        <end position="747"/>
    </location>
</feature>
<evidence type="ECO:0000313" key="4">
    <source>
        <dbReference type="Proteomes" id="UP000723463"/>
    </source>
</evidence>
<evidence type="ECO:0000259" key="2">
    <source>
        <dbReference type="PROSITE" id="PS50181"/>
    </source>
</evidence>
<dbReference type="Pfam" id="PF13369">
    <property type="entry name" value="Transglut_core2"/>
    <property type="match status" value="1"/>
</dbReference>